<dbReference type="Proteomes" id="UP000264330">
    <property type="component" value="Unassembled WGS sequence"/>
</dbReference>
<evidence type="ECO:0000313" key="2">
    <source>
        <dbReference type="EMBL" id="HCV79439.1"/>
    </source>
</evidence>
<organism evidence="2 3">
    <name type="scientific">Zunongwangia profunda</name>
    <dbReference type="NCBI Taxonomy" id="398743"/>
    <lineage>
        <taxon>Bacteria</taxon>
        <taxon>Pseudomonadati</taxon>
        <taxon>Bacteroidota</taxon>
        <taxon>Flavobacteriia</taxon>
        <taxon>Flavobacteriales</taxon>
        <taxon>Flavobacteriaceae</taxon>
        <taxon>Zunongwangia</taxon>
    </lineage>
</organism>
<sequence>MKMMMKANLTQEKKKLNKNQLNSRQALKRLERKYTFSVVEKEKLLKISHCVITGIAESSEGGFTEDGEFHSAHDTEALGSVRISYYCPKDRKQKFLILKKAKNLSNSNSDKVIRWRAKRIYRTLIETHLLYRRIAENCKKIYFKSIFSKFAHIHFQTAELLKNNYDLEEYRQFTESSLLEFKKFQLLGKSDFLNHCLNKEQKISASIETLVFLNVTPNEKKLFRDQIRNRNEYMIVTLKKLKEDTLI</sequence>
<name>A0A3D5IU70_9FLAO</name>
<keyword evidence="1" id="KW-0175">Coiled coil</keyword>
<dbReference type="EMBL" id="DPMF01000002">
    <property type="protein sequence ID" value="HCV79439.1"/>
    <property type="molecule type" value="Genomic_DNA"/>
</dbReference>
<dbReference type="AlphaFoldDB" id="A0A3D5IU70"/>
<feature type="coiled-coil region" evidence="1">
    <location>
        <begin position="6"/>
        <end position="33"/>
    </location>
</feature>
<evidence type="ECO:0000313" key="3">
    <source>
        <dbReference type="Proteomes" id="UP000264330"/>
    </source>
</evidence>
<reference evidence="2 3" key="1">
    <citation type="journal article" date="2018" name="Nat. Biotechnol.">
        <title>A standardized bacterial taxonomy based on genome phylogeny substantially revises the tree of life.</title>
        <authorList>
            <person name="Parks D.H."/>
            <person name="Chuvochina M."/>
            <person name="Waite D.W."/>
            <person name="Rinke C."/>
            <person name="Skarshewski A."/>
            <person name="Chaumeil P.A."/>
            <person name="Hugenholtz P."/>
        </authorList>
    </citation>
    <scope>NUCLEOTIDE SEQUENCE [LARGE SCALE GENOMIC DNA]</scope>
    <source>
        <strain evidence="2">UBA9359</strain>
    </source>
</reference>
<gene>
    <name evidence="2" type="ORF">DGQ38_00105</name>
</gene>
<proteinExistence type="predicted"/>
<evidence type="ECO:0000256" key="1">
    <source>
        <dbReference type="SAM" id="Coils"/>
    </source>
</evidence>
<accession>A0A3D5IU70</accession>
<comment type="caution">
    <text evidence="2">The sequence shown here is derived from an EMBL/GenBank/DDBJ whole genome shotgun (WGS) entry which is preliminary data.</text>
</comment>
<protein>
    <submittedName>
        <fullName evidence="2">Uncharacterized protein</fullName>
    </submittedName>
</protein>